<evidence type="ECO:0000256" key="1">
    <source>
        <dbReference type="ARBA" id="ARBA00004651"/>
    </source>
</evidence>
<feature type="domain" description="ABC transmembrane type-1" evidence="9">
    <location>
        <begin position="62"/>
        <end position="266"/>
    </location>
</feature>
<evidence type="ECO:0000259" key="9">
    <source>
        <dbReference type="PROSITE" id="PS50928"/>
    </source>
</evidence>
<evidence type="ECO:0000256" key="4">
    <source>
        <dbReference type="ARBA" id="ARBA00022475"/>
    </source>
</evidence>
<dbReference type="InterPro" id="IPR000515">
    <property type="entry name" value="MetI-like"/>
</dbReference>
<dbReference type="RefSeq" id="WP_055267518.1">
    <property type="nucleotide sequence ID" value="NZ_CABIXQ010000022.1"/>
</dbReference>
<dbReference type="Gene3D" id="1.10.3720.10">
    <property type="entry name" value="MetI-like"/>
    <property type="match status" value="1"/>
</dbReference>
<feature type="transmembrane region" description="Helical" evidence="8">
    <location>
        <begin position="247"/>
        <end position="269"/>
    </location>
</feature>
<keyword evidence="5 8" id="KW-0812">Transmembrane</keyword>
<keyword evidence="7 8" id="KW-0472">Membrane</keyword>
<dbReference type="AlphaFoldDB" id="A0A174JJ73"/>
<dbReference type="PROSITE" id="PS50928">
    <property type="entry name" value="ABC_TM1"/>
    <property type="match status" value="1"/>
</dbReference>
<comment type="subcellular location">
    <subcellularLocation>
        <location evidence="1 8">Cell membrane</location>
        <topology evidence="1 8">Multi-pass membrane protein</topology>
    </subcellularLocation>
</comment>
<dbReference type="PANTHER" id="PTHR42929:SF1">
    <property type="entry name" value="INNER MEMBRANE ABC TRANSPORTER PERMEASE PROTEIN YDCU-RELATED"/>
    <property type="match status" value="1"/>
</dbReference>
<feature type="transmembrane region" description="Helical" evidence="8">
    <location>
        <begin position="12"/>
        <end position="35"/>
    </location>
</feature>
<dbReference type="OrthoDB" id="9807047at2"/>
<name>A0A174JJ73_9CLOT</name>
<proteinExistence type="inferred from homology"/>
<protein>
    <submittedName>
        <fullName evidence="10">Spermidine/putrescine ABC transporter</fullName>
    </submittedName>
</protein>
<dbReference type="InterPro" id="IPR035906">
    <property type="entry name" value="MetI-like_sf"/>
</dbReference>
<evidence type="ECO:0000256" key="2">
    <source>
        <dbReference type="ARBA" id="ARBA00007069"/>
    </source>
</evidence>
<keyword evidence="4" id="KW-1003">Cell membrane</keyword>
<dbReference type="SUPFAM" id="SSF161098">
    <property type="entry name" value="MetI-like"/>
    <property type="match status" value="1"/>
</dbReference>
<dbReference type="GO" id="GO:0055085">
    <property type="term" value="P:transmembrane transport"/>
    <property type="evidence" value="ECO:0007669"/>
    <property type="project" value="InterPro"/>
</dbReference>
<accession>A0A174JJ73</accession>
<feature type="transmembrane region" description="Helical" evidence="8">
    <location>
        <begin position="66"/>
        <end position="87"/>
    </location>
</feature>
<dbReference type="Proteomes" id="UP000095594">
    <property type="component" value="Unassembled WGS sequence"/>
</dbReference>
<keyword evidence="6 8" id="KW-1133">Transmembrane helix</keyword>
<organism evidence="10 11">
    <name type="scientific">Clostridium disporicum</name>
    <dbReference type="NCBI Taxonomy" id="84024"/>
    <lineage>
        <taxon>Bacteria</taxon>
        <taxon>Bacillati</taxon>
        <taxon>Bacillota</taxon>
        <taxon>Clostridia</taxon>
        <taxon>Eubacteriales</taxon>
        <taxon>Clostridiaceae</taxon>
        <taxon>Clostridium</taxon>
    </lineage>
</organism>
<evidence type="ECO:0000256" key="5">
    <source>
        <dbReference type="ARBA" id="ARBA00022692"/>
    </source>
</evidence>
<evidence type="ECO:0000256" key="3">
    <source>
        <dbReference type="ARBA" id="ARBA00022448"/>
    </source>
</evidence>
<dbReference type="CDD" id="cd06261">
    <property type="entry name" value="TM_PBP2"/>
    <property type="match status" value="1"/>
</dbReference>
<feature type="transmembrane region" description="Helical" evidence="8">
    <location>
        <begin position="146"/>
        <end position="168"/>
    </location>
</feature>
<reference evidence="10 11" key="1">
    <citation type="submission" date="2015-09" db="EMBL/GenBank/DDBJ databases">
        <authorList>
            <consortium name="Pathogen Informatics"/>
        </authorList>
    </citation>
    <scope>NUCLEOTIDE SEQUENCE [LARGE SCALE GENOMIC DNA]</scope>
    <source>
        <strain evidence="10 11">2789STDY5834856</strain>
    </source>
</reference>
<dbReference type="PANTHER" id="PTHR42929">
    <property type="entry name" value="INNER MEMBRANE ABC TRANSPORTER PERMEASE PROTEIN YDCU-RELATED-RELATED"/>
    <property type="match status" value="1"/>
</dbReference>
<dbReference type="Pfam" id="PF00528">
    <property type="entry name" value="BPD_transp_1"/>
    <property type="match status" value="1"/>
</dbReference>
<comment type="similarity">
    <text evidence="2">Belongs to the binding-protein-dependent transport system permease family. CysTW subfamily.</text>
</comment>
<keyword evidence="3 8" id="KW-0813">Transport</keyword>
<evidence type="ECO:0000313" key="11">
    <source>
        <dbReference type="Proteomes" id="UP000095594"/>
    </source>
</evidence>
<feature type="transmembrane region" description="Helical" evidence="8">
    <location>
        <begin position="189"/>
        <end position="211"/>
    </location>
</feature>
<evidence type="ECO:0000256" key="7">
    <source>
        <dbReference type="ARBA" id="ARBA00023136"/>
    </source>
</evidence>
<evidence type="ECO:0000313" key="10">
    <source>
        <dbReference type="EMBL" id="CUO99794.1"/>
    </source>
</evidence>
<feature type="transmembrane region" description="Helical" evidence="8">
    <location>
        <begin position="99"/>
        <end position="118"/>
    </location>
</feature>
<dbReference type="EMBL" id="CYZX01000022">
    <property type="protein sequence ID" value="CUO99794.1"/>
    <property type="molecule type" value="Genomic_DNA"/>
</dbReference>
<feature type="transmembrane region" description="Helical" evidence="8">
    <location>
        <begin position="217"/>
        <end position="235"/>
    </location>
</feature>
<sequence length="283" mass="31857">MKKNNGKSILPAAPYIVWSSLFIVIPLLIVIFFSFTVSTSDGYKFSLENFQRLLDPNYFTVFKRSIWLALKATIGCLILGYPVAYLISKMRPGKRDMLIMLFIVPMWMNFLLRTYAWLPILGKNGIINNFLAFIGVGRINLLYNDFAVLLGMIYNFLPFMVLPIYTVLTKMDKDLINAASDLGANRVKVFTKIIFPLSMPGVISGITMVFMPAVSTFVISRLLGGGQYMLLGNLIEQQYTTMGDWNFGSAIAIFMMIIILISMGIMNLFESSDDKEGGGSMLW</sequence>
<evidence type="ECO:0000256" key="8">
    <source>
        <dbReference type="RuleBase" id="RU363032"/>
    </source>
</evidence>
<gene>
    <name evidence="10" type="primary">potB</name>
    <name evidence="10" type="ORF">ERS852471_02775</name>
</gene>
<dbReference type="GO" id="GO:0005886">
    <property type="term" value="C:plasma membrane"/>
    <property type="evidence" value="ECO:0007669"/>
    <property type="project" value="UniProtKB-SubCell"/>
</dbReference>
<evidence type="ECO:0000256" key="6">
    <source>
        <dbReference type="ARBA" id="ARBA00022989"/>
    </source>
</evidence>